<dbReference type="PROSITE" id="PS51082">
    <property type="entry name" value="WH2"/>
    <property type="match status" value="1"/>
</dbReference>
<reference evidence="3 4" key="1">
    <citation type="submission" date="2023-04" db="EMBL/GenBank/DDBJ databases">
        <title>Genome of Basidiobolus ranarum AG-B5.</title>
        <authorList>
            <person name="Stajich J.E."/>
            <person name="Carter-House D."/>
            <person name="Gryganskyi A."/>
        </authorList>
    </citation>
    <scope>NUCLEOTIDE SEQUENCE [LARGE SCALE GENOMIC DNA]</scope>
    <source>
        <strain evidence="3 4">AG-B5</strain>
    </source>
</reference>
<dbReference type="InterPro" id="IPR003124">
    <property type="entry name" value="WH2_dom"/>
</dbReference>
<accession>A0ABR2WDH9</accession>
<evidence type="ECO:0000259" key="2">
    <source>
        <dbReference type="PROSITE" id="PS51082"/>
    </source>
</evidence>
<evidence type="ECO:0000313" key="3">
    <source>
        <dbReference type="EMBL" id="KAK9759547.1"/>
    </source>
</evidence>
<sequence length="103" mass="10482">MGAGIPPPPPMGSGVQTPSKLPPPTDDRNGLLASIRGAGGIGALKHVDRSETASPKLPSPVEDSAGGGDLAMALANALSARNKVLAHSDSENEDDDDDWDEDD</sequence>
<feature type="region of interest" description="Disordered" evidence="1">
    <location>
        <begin position="1"/>
        <end position="33"/>
    </location>
</feature>
<dbReference type="Proteomes" id="UP001479436">
    <property type="component" value="Unassembled WGS sequence"/>
</dbReference>
<name>A0ABR2WDH9_9FUNG</name>
<feature type="compositionally biased region" description="Acidic residues" evidence="1">
    <location>
        <begin position="91"/>
        <end position="103"/>
    </location>
</feature>
<gene>
    <name evidence="3" type="ORF">K7432_017353</name>
</gene>
<proteinExistence type="predicted"/>
<feature type="compositionally biased region" description="Pro residues" evidence="1">
    <location>
        <begin position="1"/>
        <end position="11"/>
    </location>
</feature>
<feature type="region of interest" description="Disordered" evidence="1">
    <location>
        <begin position="48"/>
        <end position="68"/>
    </location>
</feature>
<evidence type="ECO:0000313" key="4">
    <source>
        <dbReference type="Proteomes" id="UP001479436"/>
    </source>
</evidence>
<organism evidence="3 4">
    <name type="scientific">Basidiobolus ranarum</name>
    <dbReference type="NCBI Taxonomy" id="34480"/>
    <lineage>
        <taxon>Eukaryota</taxon>
        <taxon>Fungi</taxon>
        <taxon>Fungi incertae sedis</taxon>
        <taxon>Zoopagomycota</taxon>
        <taxon>Entomophthoromycotina</taxon>
        <taxon>Basidiobolomycetes</taxon>
        <taxon>Basidiobolales</taxon>
        <taxon>Basidiobolaceae</taxon>
        <taxon>Basidiobolus</taxon>
    </lineage>
</organism>
<feature type="region of interest" description="Disordered" evidence="1">
    <location>
        <begin position="84"/>
        <end position="103"/>
    </location>
</feature>
<keyword evidence="4" id="KW-1185">Reference proteome</keyword>
<protein>
    <recommendedName>
        <fullName evidence="2">WH2 domain-containing protein</fullName>
    </recommendedName>
</protein>
<dbReference type="Gene3D" id="6.10.280.150">
    <property type="match status" value="1"/>
</dbReference>
<feature type="domain" description="WH2" evidence="2">
    <location>
        <begin position="27"/>
        <end position="47"/>
    </location>
</feature>
<comment type="caution">
    <text evidence="3">The sequence shown here is derived from an EMBL/GenBank/DDBJ whole genome shotgun (WGS) entry which is preliminary data.</text>
</comment>
<evidence type="ECO:0000256" key="1">
    <source>
        <dbReference type="SAM" id="MobiDB-lite"/>
    </source>
</evidence>
<dbReference type="EMBL" id="JASJQH010003669">
    <property type="protein sequence ID" value="KAK9759547.1"/>
    <property type="molecule type" value="Genomic_DNA"/>
</dbReference>